<proteinExistence type="predicted"/>
<organism evidence="1 2">
    <name type="scientific">Pisolithus tinctorius Marx 270</name>
    <dbReference type="NCBI Taxonomy" id="870435"/>
    <lineage>
        <taxon>Eukaryota</taxon>
        <taxon>Fungi</taxon>
        <taxon>Dikarya</taxon>
        <taxon>Basidiomycota</taxon>
        <taxon>Agaricomycotina</taxon>
        <taxon>Agaricomycetes</taxon>
        <taxon>Agaricomycetidae</taxon>
        <taxon>Boletales</taxon>
        <taxon>Sclerodermatineae</taxon>
        <taxon>Pisolithaceae</taxon>
        <taxon>Pisolithus</taxon>
    </lineage>
</organism>
<evidence type="ECO:0000313" key="2">
    <source>
        <dbReference type="Proteomes" id="UP000054217"/>
    </source>
</evidence>
<name>A0A0C3NUR8_PISTI</name>
<sequence>MAHVVPIVSTTDHIYIYGPSCKQESVIKKRRYVNGPNSSRLPREERGRIKKNYSNPKSGKVPIHMLRLSIERWGDVGTGSLPMAGNAA</sequence>
<reference evidence="1 2" key="1">
    <citation type="submission" date="2014-04" db="EMBL/GenBank/DDBJ databases">
        <authorList>
            <consortium name="DOE Joint Genome Institute"/>
            <person name="Kuo A."/>
            <person name="Kohler A."/>
            <person name="Costa M.D."/>
            <person name="Nagy L.G."/>
            <person name="Floudas D."/>
            <person name="Copeland A."/>
            <person name="Barry K.W."/>
            <person name="Cichocki N."/>
            <person name="Veneault-Fourrey C."/>
            <person name="LaButti K."/>
            <person name="Lindquist E.A."/>
            <person name="Lipzen A."/>
            <person name="Lundell T."/>
            <person name="Morin E."/>
            <person name="Murat C."/>
            <person name="Sun H."/>
            <person name="Tunlid A."/>
            <person name="Henrissat B."/>
            <person name="Grigoriev I.V."/>
            <person name="Hibbett D.S."/>
            <person name="Martin F."/>
            <person name="Nordberg H.P."/>
            <person name="Cantor M.N."/>
            <person name="Hua S.X."/>
        </authorList>
    </citation>
    <scope>NUCLEOTIDE SEQUENCE [LARGE SCALE GENOMIC DNA]</scope>
    <source>
        <strain evidence="1 2">Marx 270</strain>
    </source>
</reference>
<protein>
    <submittedName>
        <fullName evidence="1">Uncharacterized protein</fullName>
    </submittedName>
</protein>
<reference evidence="2" key="2">
    <citation type="submission" date="2015-01" db="EMBL/GenBank/DDBJ databases">
        <title>Evolutionary Origins and Diversification of the Mycorrhizal Mutualists.</title>
        <authorList>
            <consortium name="DOE Joint Genome Institute"/>
            <consortium name="Mycorrhizal Genomics Consortium"/>
            <person name="Kohler A."/>
            <person name="Kuo A."/>
            <person name="Nagy L.G."/>
            <person name="Floudas D."/>
            <person name="Copeland A."/>
            <person name="Barry K.W."/>
            <person name="Cichocki N."/>
            <person name="Veneault-Fourrey C."/>
            <person name="LaButti K."/>
            <person name="Lindquist E.A."/>
            <person name="Lipzen A."/>
            <person name="Lundell T."/>
            <person name="Morin E."/>
            <person name="Murat C."/>
            <person name="Riley R."/>
            <person name="Ohm R."/>
            <person name="Sun H."/>
            <person name="Tunlid A."/>
            <person name="Henrissat B."/>
            <person name="Grigoriev I.V."/>
            <person name="Hibbett D.S."/>
            <person name="Martin F."/>
        </authorList>
    </citation>
    <scope>NUCLEOTIDE SEQUENCE [LARGE SCALE GENOMIC DNA]</scope>
    <source>
        <strain evidence="2">Marx 270</strain>
    </source>
</reference>
<dbReference type="HOGENOM" id="CLU_2469995_0_0_1"/>
<dbReference type="AlphaFoldDB" id="A0A0C3NUR8"/>
<gene>
    <name evidence="1" type="ORF">M404DRAFT_817853</name>
</gene>
<keyword evidence="2" id="KW-1185">Reference proteome</keyword>
<dbReference type="InParanoid" id="A0A0C3NUR8"/>
<dbReference type="EMBL" id="KN832007">
    <property type="protein sequence ID" value="KIN99170.1"/>
    <property type="molecule type" value="Genomic_DNA"/>
</dbReference>
<evidence type="ECO:0000313" key="1">
    <source>
        <dbReference type="EMBL" id="KIN99170.1"/>
    </source>
</evidence>
<accession>A0A0C3NUR8</accession>
<dbReference type="Proteomes" id="UP000054217">
    <property type="component" value="Unassembled WGS sequence"/>
</dbReference>